<evidence type="ECO:0000256" key="1">
    <source>
        <dbReference type="ARBA" id="ARBA00004120"/>
    </source>
</evidence>
<dbReference type="Gene3D" id="1.20.960.40">
    <property type="match status" value="1"/>
</dbReference>
<dbReference type="GO" id="GO:0060271">
    <property type="term" value="P:cilium assembly"/>
    <property type="evidence" value="ECO:0007669"/>
    <property type="project" value="TreeGrafter"/>
</dbReference>
<dbReference type="Proteomes" id="UP000504635">
    <property type="component" value="Unplaced"/>
</dbReference>
<comment type="similarity">
    <text evidence="3">Belongs to the CEP43 family.</text>
</comment>
<proteinExistence type="inferred from homology"/>
<gene>
    <name evidence="10" type="primary">LOC115874270</name>
</gene>
<dbReference type="GO" id="GO:0034453">
    <property type="term" value="P:microtubule anchoring"/>
    <property type="evidence" value="ECO:0007669"/>
    <property type="project" value="InterPro"/>
</dbReference>
<dbReference type="PROSITE" id="PS50896">
    <property type="entry name" value="LISH"/>
    <property type="match status" value="1"/>
</dbReference>
<dbReference type="RefSeq" id="XP_030745231.1">
    <property type="nucleotide sequence ID" value="XM_030889371.1"/>
</dbReference>
<dbReference type="OrthoDB" id="5970631at2759"/>
<evidence type="ECO:0000256" key="5">
    <source>
        <dbReference type="ARBA" id="ARBA00022794"/>
    </source>
</evidence>
<dbReference type="GO" id="GO:0036064">
    <property type="term" value="C:ciliary basal body"/>
    <property type="evidence" value="ECO:0007669"/>
    <property type="project" value="TreeGrafter"/>
</dbReference>
<dbReference type="InterPro" id="IPR006594">
    <property type="entry name" value="LisH"/>
</dbReference>
<keyword evidence="4" id="KW-0963">Cytoplasm</keyword>
<evidence type="ECO:0000256" key="4">
    <source>
        <dbReference type="ARBA" id="ARBA00022490"/>
    </source>
</evidence>
<dbReference type="PANTHER" id="PTHR15431:SF19">
    <property type="entry name" value="CENTROSOMAL PROTEIN 20-RELATED"/>
    <property type="match status" value="1"/>
</dbReference>
<dbReference type="GeneID" id="115874270"/>
<accession>A0A6J2X1Y9</accession>
<evidence type="ECO:0000259" key="8">
    <source>
        <dbReference type="Pfam" id="PF09398"/>
    </source>
</evidence>
<protein>
    <submittedName>
        <fullName evidence="10">LisH domain-containing protein FOPNL-like</fullName>
    </submittedName>
</protein>
<keyword evidence="6" id="KW-0206">Cytoskeleton</keyword>
<dbReference type="GO" id="GO:0031514">
    <property type="term" value="C:motile cilium"/>
    <property type="evidence" value="ECO:0007669"/>
    <property type="project" value="TreeGrafter"/>
</dbReference>
<reference evidence="10" key="1">
    <citation type="submission" date="2025-08" db="UniProtKB">
        <authorList>
            <consortium name="RefSeq"/>
        </authorList>
    </citation>
    <scope>IDENTIFICATION</scope>
    <source>
        <tissue evidence="10">Gonads</tissue>
    </source>
</reference>
<dbReference type="Pfam" id="PF09398">
    <property type="entry name" value="FOP_dimer"/>
    <property type="match status" value="1"/>
</dbReference>
<dbReference type="AlphaFoldDB" id="A0A6J2X1Y9"/>
<keyword evidence="7" id="KW-0966">Cell projection</keyword>
<organism evidence="9 10">
    <name type="scientific">Sitophilus oryzae</name>
    <name type="common">Rice weevil</name>
    <name type="synonym">Curculio oryzae</name>
    <dbReference type="NCBI Taxonomy" id="7048"/>
    <lineage>
        <taxon>Eukaryota</taxon>
        <taxon>Metazoa</taxon>
        <taxon>Ecdysozoa</taxon>
        <taxon>Arthropoda</taxon>
        <taxon>Hexapoda</taxon>
        <taxon>Insecta</taxon>
        <taxon>Pterygota</taxon>
        <taxon>Neoptera</taxon>
        <taxon>Endopterygota</taxon>
        <taxon>Coleoptera</taxon>
        <taxon>Polyphaga</taxon>
        <taxon>Cucujiformia</taxon>
        <taxon>Curculionidae</taxon>
        <taxon>Dryophthorinae</taxon>
        <taxon>Sitophilus</taxon>
    </lineage>
</organism>
<dbReference type="KEGG" id="soy:115874270"/>
<keyword evidence="9" id="KW-1185">Reference proteome</keyword>
<name>A0A6J2X1Y9_SITOR</name>
<evidence type="ECO:0000313" key="9">
    <source>
        <dbReference type="Proteomes" id="UP000504635"/>
    </source>
</evidence>
<evidence type="ECO:0000256" key="7">
    <source>
        <dbReference type="ARBA" id="ARBA00023273"/>
    </source>
</evidence>
<dbReference type="InParanoid" id="A0A6J2X1Y9"/>
<dbReference type="InterPro" id="IPR018993">
    <property type="entry name" value="FOP_dimerisation-dom_N"/>
</dbReference>
<evidence type="ECO:0000256" key="6">
    <source>
        <dbReference type="ARBA" id="ARBA00023212"/>
    </source>
</evidence>
<dbReference type="PANTHER" id="PTHR15431">
    <property type="entry name" value="FGFR1 ONCOGENE PARTNER/LISH DOMAIN-CONTAINING PROTEIN"/>
    <property type="match status" value="1"/>
</dbReference>
<evidence type="ECO:0000256" key="2">
    <source>
        <dbReference type="ARBA" id="ARBA00004300"/>
    </source>
</evidence>
<sequence>MSEATEGDLLQAIRESLQKDGTLGRFKGEIRAAIMTVLNRNSECHDAPKIPDETKLINDLIREYLSWNGYLYTEQILSAESGQSSDRTGRDVLTTKLGVMDDSKTAKIPLLYYIVSAFQNTDDS</sequence>
<evidence type="ECO:0000256" key="3">
    <source>
        <dbReference type="ARBA" id="ARBA00005385"/>
    </source>
</evidence>
<feature type="domain" description="FGFR1 oncogene partner (FOP) N-terminal dimerisation" evidence="8">
    <location>
        <begin position="53"/>
        <end position="116"/>
    </location>
</feature>
<evidence type="ECO:0000313" key="10">
    <source>
        <dbReference type="RefSeq" id="XP_030745231.1"/>
    </source>
</evidence>
<comment type="subcellular location">
    <subcellularLocation>
        <location evidence="1">Cytoplasm</location>
        <location evidence="1">Cytoskeleton</location>
        <location evidence="1">Cilium basal body</location>
    </subcellularLocation>
    <subcellularLocation>
        <location evidence="2">Cytoplasm</location>
        <location evidence="2">Cytoskeleton</location>
        <location evidence="2">Microtubule organizing center</location>
        <location evidence="2">Centrosome</location>
    </subcellularLocation>
</comment>
<dbReference type="GO" id="GO:0005813">
    <property type="term" value="C:centrosome"/>
    <property type="evidence" value="ECO:0007669"/>
    <property type="project" value="UniProtKB-SubCell"/>
</dbReference>
<keyword evidence="5" id="KW-0970">Cilium biogenesis/degradation</keyword>